<reference evidence="2" key="3">
    <citation type="submission" date="2022-12" db="EMBL/GenBank/DDBJ databases">
        <authorList>
            <person name="Sun Q."/>
            <person name="Zhou Y."/>
        </authorList>
    </citation>
    <scope>NUCLEOTIDE SEQUENCE</scope>
    <source>
        <strain evidence="2">CGMCC 1.15034</strain>
    </source>
</reference>
<evidence type="ECO:0000313" key="4">
    <source>
        <dbReference type="Proteomes" id="UP000593880"/>
    </source>
</evidence>
<name>A0AA87W9Y3_9BRAD</name>
<dbReference type="AlphaFoldDB" id="A0AA87W9Y3"/>
<dbReference type="Proteomes" id="UP000625079">
    <property type="component" value="Unassembled WGS sequence"/>
</dbReference>
<dbReference type="EMBL" id="BMHC01000016">
    <property type="protein sequence ID" value="GGI30050.1"/>
    <property type="molecule type" value="Genomic_DNA"/>
</dbReference>
<organism evidence="2 5">
    <name type="scientific">Bradyrhizobium guangdongense</name>
    <dbReference type="NCBI Taxonomy" id="1325090"/>
    <lineage>
        <taxon>Bacteria</taxon>
        <taxon>Pseudomonadati</taxon>
        <taxon>Pseudomonadota</taxon>
        <taxon>Alphaproteobacteria</taxon>
        <taxon>Hyphomicrobiales</taxon>
        <taxon>Nitrobacteraceae</taxon>
        <taxon>Bradyrhizobium</taxon>
    </lineage>
</organism>
<reference evidence="2" key="1">
    <citation type="journal article" date="2014" name="Int. J. Syst. Evol. Microbiol.">
        <title>Complete genome sequence of Corynebacterium casei LMG S-19264T (=DSM 44701T), isolated from a smear-ripened cheese.</title>
        <authorList>
            <consortium name="US DOE Joint Genome Institute (JGI-PGF)"/>
            <person name="Walter F."/>
            <person name="Albersmeier A."/>
            <person name="Kalinowski J."/>
            <person name="Ruckert C."/>
        </authorList>
    </citation>
    <scope>NUCLEOTIDE SEQUENCE</scope>
    <source>
        <strain evidence="2">CGMCC 1.15034</strain>
    </source>
</reference>
<dbReference type="EMBL" id="CP030057">
    <property type="protein sequence ID" value="QOZ63171.1"/>
    <property type="molecule type" value="Genomic_DNA"/>
</dbReference>
<proteinExistence type="predicted"/>
<feature type="compositionally biased region" description="Basic and acidic residues" evidence="1">
    <location>
        <begin position="54"/>
        <end position="64"/>
    </location>
</feature>
<reference evidence="3 4" key="2">
    <citation type="submission" date="2018-06" db="EMBL/GenBank/DDBJ databases">
        <title>Comparative genomics of rhizobia nodulating Arachis hypogaea in China.</title>
        <authorList>
            <person name="Li Y."/>
        </authorList>
    </citation>
    <scope>NUCLEOTIDE SEQUENCE [LARGE SCALE GENOMIC DNA]</scope>
    <source>
        <strain evidence="3 4">CCBAU 51658</strain>
    </source>
</reference>
<keyword evidence="4" id="KW-1185">Reference proteome</keyword>
<dbReference type="Proteomes" id="UP000593880">
    <property type="component" value="Chromosome"/>
</dbReference>
<sequence>MMDRRSIGADMGQIIQFVSKSERERLRLIQEARAIYDSIFPPDDSTGEHASGSDARRNDGSNLA</sequence>
<protein>
    <submittedName>
        <fullName evidence="2">Uncharacterized protein</fullName>
    </submittedName>
</protein>
<evidence type="ECO:0000313" key="5">
    <source>
        <dbReference type="Proteomes" id="UP000625079"/>
    </source>
</evidence>
<feature type="region of interest" description="Disordered" evidence="1">
    <location>
        <begin position="38"/>
        <end position="64"/>
    </location>
</feature>
<evidence type="ECO:0000256" key="1">
    <source>
        <dbReference type="SAM" id="MobiDB-lite"/>
    </source>
</evidence>
<evidence type="ECO:0000313" key="3">
    <source>
        <dbReference type="EMBL" id="QOZ63171.1"/>
    </source>
</evidence>
<evidence type="ECO:0000313" key="2">
    <source>
        <dbReference type="EMBL" id="GGI30050.1"/>
    </source>
</evidence>
<accession>A0AA87W9Y3</accession>
<gene>
    <name evidence="2" type="ORF">GCM10010987_57520</name>
    <name evidence="3" type="ORF">XH86_33895</name>
</gene>